<dbReference type="InterPro" id="IPR000847">
    <property type="entry name" value="LysR_HTH_N"/>
</dbReference>
<feature type="compositionally biased region" description="Low complexity" evidence="3">
    <location>
        <begin position="225"/>
        <end position="235"/>
    </location>
</feature>
<protein>
    <submittedName>
        <fullName evidence="5">Molybdate transport system regulatory protein</fullName>
    </submittedName>
</protein>
<dbReference type="GO" id="GO:0015689">
    <property type="term" value="P:molybdate ion transport"/>
    <property type="evidence" value="ECO:0007669"/>
    <property type="project" value="InterPro"/>
</dbReference>
<dbReference type="RefSeq" id="WP_217628969.1">
    <property type="nucleotide sequence ID" value="NZ_FNKQ01000001.1"/>
</dbReference>
<dbReference type="NCBIfam" id="TIGR00638">
    <property type="entry name" value="Mop"/>
    <property type="match status" value="1"/>
</dbReference>
<dbReference type="PROSITE" id="PS51866">
    <property type="entry name" value="MOP"/>
    <property type="match status" value="1"/>
</dbReference>
<dbReference type="PANTHER" id="PTHR30432:SF1">
    <property type="entry name" value="DNA-BINDING TRANSCRIPTIONAL DUAL REGULATOR MODE"/>
    <property type="match status" value="1"/>
</dbReference>
<accession>A0A1H0XUC9</accession>
<evidence type="ECO:0000256" key="2">
    <source>
        <dbReference type="ARBA" id="ARBA00022505"/>
    </source>
</evidence>
<dbReference type="GO" id="GO:0003700">
    <property type="term" value="F:DNA-binding transcription factor activity"/>
    <property type="evidence" value="ECO:0007669"/>
    <property type="project" value="InterPro"/>
</dbReference>
<dbReference type="OrthoDB" id="70912at2157"/>
<evidence type="ECO:0000259" key="4">
    <source>
        <dbReference type="PROSITE" id="PS51866"/>
    </source>
</evidence>
<dbReference type="Gene3D" id="2.40.50.100">
    <property type="match status" value="1"/>
</dbReference>
<proteinExistence type="predicted"/>
<feature type="region of interest" description="Disordered" evidence="3">
    <location>
        <begin position="225"/>
        <end position="267"/>
    </location>
</feature>
<dbReference type="InterPro" id="IPR005116">
    <property type="entry name" value="Transp-assoc_OB_typ1"/>
</dbReference>
<dbReference type="Pfam" id="PF00126">
    <property type="entry name" value="HTH_1"/>
    <property type="match status" value="1"/>
</dbReference>
<organism evidence="5 6">
    <name type="scientific">Halopelagius longus</name>
    <dbReference type="NCBI Taxonomy" id="1236180"/>
    <lineage>
        <taxon>Archaea</taxon>
        <taxon>Methanobacteriati</taxon>
        <taxon>Methanobacteriota</taxon>
        <taxon>Stenosarchaea group</taxon>
        <taxon>Halobacteria</taxon>
        <taxon>Halobacteriales</taxon>
        <taxon>Haloferacaceae</taxon>
    </lineage>
</organism>
<keyword evidence="2" id="KW-0500">Molybdenum</keyword>
<dbReference type="SUPFAM" id="SSF46785">
    <property type="entry name" value="Winged helix' DNA-binding domain"/>
    <property type="match status" value="1"/>
</dbReference>
<evidence type="ECO:0000313" key="5">
    <source>
        <dbReference type="EMBL" id="SDQ06524.1"/>
    </source>
</evidence>
<dbReference type="InterPro" id="IPR008995">
    <property type="entry name" value="Mo/tungstate-bd_C_term_dom"/>
</dbReference>
<comment type="subcellular location">
    <subcellularLocation>
        <location evidence="1">Cell membrane</location>
        <topology evidence="1">Peripheral membrane protein</topology>
    </subcellularLocation>
</comment>
<dbReference type="Proteomes" id="UP000199289">
    <property type="component" value="Unassembled WGS sequence"/>
</dbReference>
<dbReference type="InterPro" id="IPR051815">
    <property type="entry name" value="Molybdate_resp_trans_reg"/>
</dbReference>
<dbReference type="InterPro" id="IPR004606">
    <property type="entry name" value="Mop_domain"/>
</dbReference>
<dbReference type="EMBL" id="FNKQ01000001">
    <property type="protein sequence ID" value="SDQ06524.1"/>
    <property type="molecule type" value="Genomic_DNA"/>
</dbReference>
<evidence type="ECO:0000313" key="6">
    <source>
        <dbReference type="Proteomes" id="UP000199289"/>
    </source>
</evidence>
<dbReference type="PANTHER" id="PTHR30432">
    <property type="entry name" value="TRANSCRIPTIONAL REGULATOR MODE"/>
    <property type="match status" value="1"/>
</dbReference>
<feature type="domain" description="Mop" evidence="4">
    <location>
        <begin position="164"/>
        <end position="230"/>
    </location>
</feature>
<dbReference type="InterPro" id="IPR036390">
    <property type="entry name" value="WH_DNA-bd_sf"/>
</dbReference>
<reference evidence="6" key="1">
    <citation type="submission" date="2016-10" db="EMBL/GenBank/DDBJ databases">
        <authorList>
            <person name="Varghese N."/>
            <person name="Submissions S."/>
        </authorList>
    </citation>
    <scope>NUCLEOTIDE SEQUENCE [LARGE SCALE GENOMIC DNA]</scope>
    <source>
        <strain evidence="6">CGMCC 1.12397</strain>
    </source>
</reference>
<dbReference type="GO" id="GO:0005886">
    <property type="term" value="C:plasma membrane"/>
    <property type="evidence" value="ECO:0007669"/>
    <property type="project" value="UniProtKB-SubCell"/>
</dbReference>
<feature type="compositionally biased region" description="Acidic residues" evidence="3">
    <location>
        <begin position="237"/>
        <end position="255"/>
    </location>
</feature>
<gene>
    <name evidence="5" type="ORF">SAMN05216278_0197</name>
</gene>
<evidence type="ECO:0000256" key="1">
    <source>
        <dbReference type="ARBA" id="ARBA00004202"/>
    </source>
</evidence>
<evidence type="ECO:0000256" key="3">
    <source>
        <dbReference type="SAM" id="MobiDB-lite"/>
    </source>
</evidence>
<dbReference type="Pfam" id="PF03459">
    <property type="entry name" value="TOBE"/>
    <property type="match status" value="1"/>
</dbReference>
<dbReference type="Gene3D" id="1.10.10.10">
    <property type="entry name" value="Winged helix-like DNA-binding domain superfamily/Winged helix DNA-binding domain"/>
    <property type="match status" value="1"/>
</dbReference>
<dbReference type="InterPro" id="IPR036388">
    <property type="entry name" value="WH-like_DNA-bd_sf"/>
</dbReference>
<sequence>MVDDWFEAYLDADGVSFDDDDAALLRAVAESGSVSGAASALGRSRPRCLARLRELEDALGSLVERRRGGSDGGGSELTATGREVLARFDRLHAALSGTAGVPETVTPGTVAGVEGELCDVETAAGPVRTLGEASAREPGRRVQVSVRADAVTLQAPDDSPAPDSTSARNRLDGSVTALERGDAVVRVAVDVGLEEPLWALVTADSADRLGLEPGAGVVASWKATATRTTAVAASTGDDGDESDENHESDEIEDGSEGGGDAAELDGP</sequence>
<dbReference type="AlphaFoldDB" id="A0A1H0XUC9"/>
<dbReference type="SUPFAM" id="SSF50331">
    <property type="entry name" value="MOP-like"/>
    <property type="match status" value="1"/>
</dbReference>
<name>A0A1H0XUC9_9EURY</name>